<proteinExistence type="predicted"/>
<organism evidence="3 4">
    <name type="scientific">Phomopsis amygdali</name>
    <name type="common">Fusicoccum amygdali</name>
    <dbReference type="NCBI Taxonomy" id="1214568"/>
    <lineage>
        <taxon>Eukaryota</taxon>
        <taxon>Fungi</taxon>
        <taxon>Dikarya</taxon>
        <taxon>Ascomycota</taxon>
        <taxon>Pezizomycotina</taxon>
        <taxon>Sordariomycetes</taxon>
        <taxon>Sordariomycetidae</taxon>
        <taxon>Diaporthales</taxon>
        <taxon>Diaporthaceae</taxon>
        <taxon>Diaporthe</taxon>
    </lineage>
</organism>
<dbReference type="CDD" id="cd00088">
    <property type="entry name" value="HPT"/>
    <property type="match status" value="1"/>
</dbReference>
<dbReference type="SMART" id="SM00073">
    <property type="entry name" value="HPT"/>
    <property type="match status" value="1"/>
</dbReference>
<gene>
    <name evidence="3" type="ORF">N8I77_005917</name>
</gene>
<dbReference type="InterPro" id="IPR036641">
    <property type="entry name" value="HPT_dom_sf"/>
</dbReference>
<dbReference type="GO" id="GO:0043424">
    <property type="term" value="F:protein histidine kinase binding"/>
    <property type="evidence" value="ECO:0007669"/>
    <property type="project" value="InterPro"/>
</dbReference>
<name>A0AAD9W3F8_PHOAM</name>
<dbReference type="AlphaFoldDB" id="A0AAD9W3F8"/>
<keyword evidence="1" id="KW-0597">Phosphoprotein</keyword>
<reference evidence="3" key="1">
    <citation type="submission" date="2023-06" db="EMBL/GenBank/DDBJ databases">
        <authorList>
            <person name="Noh H."/>
        </authorList>
    </citation>
    <scope>NUCLEOTIDE SEQUENCE</scope>
    <source>
        <strain evidence="3">DUCC20226</strain>
    </source>
</reference>
<evidence type="ECO:0000259" key="2">
    <source>
        <dbReference type="PROSITE" id="PS50894"/>
    </source>
</evidence>
<keyword evidence="4" id="KW-1185">Reference proteome</keyword>
<protein>
    <recommendedName>
        <fullName evidence="2">HPt domain-containing protein</fullName>
    </recommendedName>
</protein>
<dbReference type="Pfam" id="PF01627">
    <property type="entry name" value="Hpt"/>
    <property type="match status" value="1"/>
</dbReference>
<accession>A0AAD9W3F8</accession>
<dbReference type="GO" id="GO:0000160">
    <property type="term" value="P:phosphorelay signal transduction system"/>
    <property type="evidence" value="ECO:0007669"/>
    <property type="project" value="InterPro"/>
</dbReference>
<dbReference type="Proteomes" id="UP001265746">
    <property type="component" value="Unassembled WGS sequence"/>
</dbReference>
<dbReference type="GO" id="GO:0005634">
    <property type="term" value="C:nucleus"/>
    <property type="evidence" value="ECO:0007669"/>
    <property type="project" value="TreeGrafter"/>
</dbReference>
<dbReference type="PANTHER" id="PTHR28242">
    <property type="entry name" value="PHOSPHORELAY INTERMEDIATE PROTEIN YPD1"/>
    <property type="match status" value="1"/>
</dbReference>
<dbReference type="GO" id="GO:0005737">
    <property type="term" value="C:cytoplasm"/>
    <property type="evidence" value="ECO:0007669"/>
    <property type="project" value="TreeGrafter"/>
</dbReference>
<dbReference type="PANTHER" id="PTHR28242:SF52">
    <property type="entry name" value="PHOSPHORELAY INTERMEDIATE PROTEIN YPD1"/>
    <property type="match status" value="1"/>
</dbReference>
<comment type="caution">
    <text evidence="3">The sequence shown here is derived from an EMBL/GenBank/DDBJ whole genome shotgun (WGS) entry which is preliminary data.</text>
</comment>
<evidence type="ECO:0000313" key="4">
    <source>
        <dbReference type="Proteomes" id="UP001265746"/>
    </source>
</evidence>
<feature type="domain" description="HPt" evidence="2">
    <location>
        <begin position="92"/>
        <end position="197"/>
    </location>
</feature>
<dbReference type="GO" id="GO:0009927">
    <property type="term" value="F:histidine phosphotransfer kinase activity"/>
    <property type="evidence" value="ECO:0007669"/>
    <property type="project" value="InterPro"/>
</dbReference>
<dbReference type="Gene3D" id="1.20.120.160">
    <property type="entry name" value="HPT domain"/>
    <property type="match status" value="1"/>
</dbReference>
<dbReference type="SUPFAM" id="SSF47226">
    <property type="entry name" value="Histidine-containing phosphotransfer domain, HPT domain"/>
    <property type="match status" value="1"/>
</dbReference>
<feature type="modified residue" description="Phosphohistidine" evidence="1">
    <location>
        <position position="131"/>
    </location>
</feature>
<evidence type="ECO:0000313" key="3">
    <source>
        <dbReference type="EMBL" id="KAK2607221.1"/>
    </source>
</evidence>
<evidence type="ECO:0000256" key="1">
    <source>
        <dbReference type="PROSITE-ProRule" id="PRU00110"/>
    </source>
</evidence>
<dbReference type="PROSITE" id="PS50894">
    <property type="entry name" value="HPT"/>
    <property type="match status" value="1"/>
</dbReference>
<dbReference type="EMBL" id="JAUJFL010000003">
    <property type="protein sequence ID" value="KAK2607221.1"/>
    <property type="molecule type" value="Genomic_DNA"/>
</dbReference>
<sequence>MHYSASTNAILSRPHSRALVTRRSMRAKIAHSLVQFDLANGRPTDKNAVTGALRIREFIKMPENEEALPDFGDHVDMGTFSQILEMDEDESEREFSKPLVLNFFEQVEETFEKMDTALAEKDLNELSSLGHFLKGSSATLGFNKVRDSCQVIQQYGHKQTLDGTDEPDEEVCLSKITDALKTVKVDFAELEKELKVFFGSESETNED</sequence>
<dbReference type="InterPro" id="IPR045871">
    <property type="entry name" value="AHP1-5/YPD1"/>
</dbReference>
<dbReference type="InterPro" id="IPR008207">
    <property type="entry name" value="Sig_transdc_His_kin_Hpt_dom"/>
</dbReference>